<dbReference type="InterPro" id="IPR056157">
    <property type="entry name" value="TPR_IFT80_172_dom"/>
</dbReference>
<evidence type="ECO:0000256" key="8">
    <source>
        <dbReference type="ARBA" id="ARBA00023273"/>
    </source>
</evidence>
<dbReference type="GO" id="GO:0061512">
    <property type="term" value="P:protein localization to cilium"/>
    <property type="evidence" value="ECO:0007669"/>
    <property type="project" value="TreeGrafter"/>
</dbReference>
<evidence type="ECO:0000259" key="14">
    <source>
        <dbReference type="Pfam" id="PF25768"/>
    </source>
</evidence>
<dbReference type="InterPro" id="IPR056158">
    <property type="entry name" value="Beta-prop_IFT121_2nd"/>
</dbReference>
<dbReference type="InterPro" id="IPR001680">
    <property type="entry name" value="WD40_rpt"/>
</dbReference>
<dbReference type="InterPro" id="IPR057979">
    <property type="entry name" value="TPR_IFT121"/>
</dbReference>
<reference evidence="15 16" key="1">
    <citation type="submission" date="2015-04" db="EMBL/GenBank/DDBJ databases">
        <authorList>
            <person name="Syromyatnikov M.Y."/>
            <person name="Popov V.N."/>
        </authorList>
    </citation>
    <scope>NUCLEOTIDE SEQUENCE [LARGE SCALE GENOMIC DNA]</scope>
</reference>
<dbReference type="PANTHER" id="PTHR12764">
    <property type="entry name" value="WD REPEAT DOMAIN-RELATED"/>
    <property type="match status" value="1"/>
</dbReference>
<evidence type="ECO:0000256" key="7">
    <source>
        <dbReference type="ARBA" id="ARBA00023212"/>
    </source>
</evidence>
<dbReference type="InterPro" id="IPR057361">
    <property type="entry name" value="TPR_WDR35"/>
</dbReference>
<keyword evidence="8" id="KW-0966">Cell projection</keyword>
<dbReference type="InterPro" id="IPR056170">
    <property type="entry name" value="Znf_IFT121-like"/>
</dbReference>
<dbReference type="Pfam" id="PF25170">
    <property type="entry name" value="TPR_WDR35"/>
    <property type="match status" value="1"/>
</dbReference>
<evidence type="ECO:0000256" key="5">
    <source>
        <dbReference type="ARBA" id="ARBA00022794"/>
    </source>
</evidence>
<dbReference type="Gene3D" id="1.25.40.470">
    <property type="match status" value="1"/>
</dbReference>
<evidence type="ECO:0000256" key="4">
    <source>
        <dbReference type="ARBA" id="ARBA00022737"/>
    </source>
</evidence>
<dbReference type="Pfam" id="PF25768">
    <property type="entry name" value="TPR_IFT121"/>
    <property type="match status" value="1"/>
</dbReference>
<evidence type="ECO:0000259" key="12">
    <source>
        <dbReference type="Pfam" id="PF23390"/>
    </source>
</evidence>
<dbReference type="Pfam" id="PF23387">
    <property type="entry name" value="TPR_IFT80_172"/>
    <property type="match status" value="1"/>
</dbReference>
<evidence type="ECO:0000259" key="10">
    <source>
        <dbReference type="Pfam" id="PF23145"/>
    </source>
</evidence>
<keyword evidence="4" id="KW-0677">Repeat</keyword>
<dbReference type="STRING" id="568069.A0A1J1IJ25"/>
<dbReference type="GO" id="GO:1905515">
    <property type="term" value="P:non-motile cilium assembly"/>
    <property type="evidence" value="ECO:0007669"/>
    <property type="project" value="TreeGrafter"/>
</dbReference>
<dbReference type="Proteomes" id="UP000183832">
    <property type="component" value="Unassembled WGS sequence"/>
</dbReference>
<dbReference type="InterPro" id="IPR036322">
    <property type="entry name" value="WD40_repeat_dom_sf"/>
</dbReference>
<feature type="repeat" description="WD" evidence="9">
    <location>
        <begin position="67"/>
        <end position="98"/>
    </location>
</feature>
<evidence type="ECO:0000313" key="16">
    <source>
        <dbReference type="Proteomes" id="UP000183832"/>
    </source>
</evidence>
<protein>
    <submittedName>
        <fullName evidence="15">CLUMA_CG013520, isoform A</fullName>
    </submittedName>
</protein>
<dbReference type="InterPro" id="IPR056159">
    <property type="entry name" value="Beta-prop_IFT121_TULP_N"/>
</dbReference>
<name>A0A1J1IJ25_9DIPT</name>
<dbReference type="GO" id="GO:0035721">
    <property type="term" value="P:intraciliary retrograde transport"/>
    <property type="evidence" value="ECO:0007669"/>
    <property type="project" value="TreeGrafter"/>
</dbReference>
<dbReference type="InterPro" id="IPR011990">
    <property type="entry name" value="TPR-like_helical_dom_sf"/>
</dbReference>
<feature type="domain" description="IFT121-like TPR repeats" evidence="14">
    <location>
        <begin position="1009"/>
        <end position="1108"/>
    </location>
</feature>
<dbReference type="PROSITE" id="PS50294">
    <property type="entry name" value="WD_REPEATS_REGION"/>
    <property type="match status" value="1"/>
</dbReference>
<evidence type="ECO:0000256" key="6">
    <source>
        <dbReference type="ARBA" id="ARBA00023069"/>
    </source>
</evidence>
<dbReference type="PANTHER" id="PTHR12764:SF5">
    <property type="entry name" value="LD29485P"/>
    <property type="match status" value="1"/>
</dbReference>
<dbReference type="GO" id="GO:0097730">
    <property type="term" value="C:non-motile cilium"/>
    <property type="evidence" value="ECO:0007669"/>
    <property type="project" value="TreeGrafter"/>
</dbReference>
<dbReference type="Pfam" id="PF23145">
    <property type="entry name" value="Zf_2nd_IFT121"/>
    <property type="match status" value="1"/>
</dbReference>
<comment type="subcellular location">
    <subcellularLocation>
        <location evidence="1">Cytoplasm</location>
        <location evidence="1">Cytoskeleton</location>
        <location evidence="1">Cilium basal body</location>
    </subcellularLocation>
</comment>
<feature type="domain" description="IFT121/TULP4 N-terminal" evidence="13">
    <location>
        <begin position="4"/>
        <end position="330"/>
    </location>
</feature>
<evidence type="ECO:0000256" key="9">
    <source>
        <dbReference type="PROSITE-ProRule" id="PRU00221"/>
    </source>
</evidence>
<keyword evidence="6" id="KW-0969">Cilium</keyword>
<dbReference type="PIRSF" id="PIRSF037536">
    <property type="entry name" value="WD_repeat_p35"/>
    <property type="match status" value="1"/>
</dbReference>
<accession>A0A1J1IJ25</accession>
<evidence type="ECO:0000259" key="13">
    <source>
        <dbReference type="Pfam" id="PF24797"/>
    </source>
</evidence>
<dbReference type="AlphaFoldDB" id="A0A1J1IJ25"/>
<proteinExistence type="predicted"/>
<feature type="domain" description="IFT121-like zinc finger" evidence="10">
    <location>
        <begin position="1138"/>
        <end position="1181"/>
    </location>
</feature>
<dbReference type="OrthoDB" id="10260567at2759"/>
<evidence type="ECO:0000256" key="1">
    <source>
        <dbReference type="ARBA" id="ARBA00004120"/>
    </source>
</evidence>
<evidence type="ECO:0000259" key="11">
    <source>
        <dbReference type="Pfam" id="PF23387"/>
    </source>
</evidence>
<evidence type="ECO:0000313" key="15">
    <source>
        <dbReference type="EMBL" id="CRL00247.1"/>
    </source>
</evidence>
<gene>
    <name evidence="15" type="ORF">CLUMA_CG013520</name>
</gene>
<keyword evidence="16" id="KW-1185">Reference proteome</keyword>
<dbReference type="Pfam" id="PF23390">
    <property type="entry name" value="Beta-prop_WDR35_2nd"/>
    <property type="match status" value="1"/>
</dbReference>
<evidence type="ECO:0000256" key="3">
    <source>
        <dbReference type="ARBA" id="ARBA00022574"/>
    </source>
</evidence>
<dbReference type="InterPro" id="IPR017233">
    <property type="entry name" value="WDR35"/>
</dbReference>
<organism evidence="15 16">
    <name type="scientific">Clunio marinus</name>
    <dbReference type="NCBI Taxonomy" id="568069"/>
    <lineage>
        <taxon>Eukaryota</taxon>
        <taxon>Metazoa</taxon>
        <taxon>Ecdysozoa</taxon>
        <taxon>Arthropoda</taxon>
        <taxon>Hexapoda</taxon>
        <taxon>Insecta</taxon>
        <taxon>Pterygota</taxon>
        <taxon>Neoptera</taxon>
        <taxon>Endopterygota</taxon>
        <taxon>Diptera</taxon>
        <taxon>Nematocera</taxon>
        <taxon>Chironomoidea</taxon>
        <taxon>Chironomidae</taxon>
        <taxon>Clunio</taxon>
    </lineage>
</organism>
<dbReference type="PROSITE" id="PS50082">
    <property type="entry name" value="WD_REPEATS_2"/>
    <property type="match status" value="1"/>
</dbReference>
<dbReference type="Pfam" id="PF24797">
    <property type="entry name" value="Beta-prop_WDR35_TULP_N"/>
    <property type="match status" value="1"/>
</dbReference>
<keyword evidence="7" id="KW-0206">Cytoskeleton</keyword>
<sequence>MFPSGKIAIPNNTKINCLSWEKNQGYIAIGGDDGMLKVLKLEQAAVSSTQQKSGLAAPSNLSMNQTLEGHKASIQVVVWNETQQKLTTSDFDGVIMVWMMYKGSFFEEMTNDRKKSTVKGMAWTSDGQKICIVYEDGAVIVGSVDGNRLWGKELKNTSLSAVQWSPDNRLLLFAIRNGEVHLYDNTGIFISKLNIQCVTLSASKSVSVVGLCWFHGIVQGNRPALAICYETGKIQLMKNESDETPTIIDANIQITAAQWNESGRILGVCGMKNSLNEKENNHVMFFSSFGQHLRTLKIPGREITSLSWEGKSNCRIALGVDSFIYFANIRLDYLWCYFNKTVAFIETSNQSHQIIDPNQNVVVFWDTQGNSKVTKVVDYVLSIQACGDHCAIASETQNINPKDSNILIETNFKDQMYQINICNSLGTTVDSKYVDLKPQFLAMNLTHVIIASQSQFLCWQYHTPKSTLHGLKQKKDKRFHIDDNPSGVNEVLSDLDRGVTYDPPVKNIPTKDSICCIAASDKILLIGRESGIIQEYVLPTVAICNRHSFVNRACKISINCNSTRAAIVDSTGLMTTIDLNDYSGKSSSEKFERKDVWSVCWAKDNPQLLAIMEKTRMYIFKGADPEEPISSSGYICSFDDLEITAVLLDEIVTGTTPPNTSDHLLHLRVKSLRDTEDLLQHVGLAEAKQFIEDNSHPRLWRLLGESSLKKLDMETAESAFVRCTNYQGIQFIKKLRTIQNENIQKAEVAAFFGDFDEAEKLYIDADRRDLAIDLRSTLCDWFRVIQLYRMASGISDQQMEIAYREIGNHFASMRVWESAREYYEKAHHIEGLMETFYHLEKYDELENLITRLPEKSPLLSRLGQMLATVGMTEKAVEAFKKCGDVKSAVSTCVSLSQWGLAVELAQKYKMPSVNALLNKHAAHLLQEGKLPEAVELQKKAGRYLDASRLLIKLAEREVEKKSPHLRIKQLYILAGLLAEDHLQTQASVTGGNRATVLAQLTAEDGILIENIWHHAEAYHFILLAQRQLLAGLMHSAVLSSLRLRDYEDVLNVEKIYSLIALASCADRSFGTCSKAFIKLEALDSIPEAKRQEYEELAVSILSRYEPKDAKIDQNSCFACETMVADWQTSCPNCGSHFPGCIASGQSIMNPQLAWQCNKCQHLAKRIEIAIRKSCPLCHSVVNLQRTEI</sequence>
<keyword evidence="3 9" id="KW-0853">WD repeat</keyword>
<dbReference type="GO" id="GO:0030991">
    <property type="term" value="C:intraciliary transport particle A"/>
    <property type="evidence" value="ECO:0007669"/>
    <property type="project" value="TreeGrafter"/>
</dbReference>
<dbReference type="SUPFAM" id="SSF50978">
    <property type="entry name" value="WD40 repeat-like"/>
    <property type="match status" value="2"/>
</dbReference>
<keyword evidence="5" id="KW-0970">Cilium biogenesis/degradation</keyword>
<feature type="domain" description="IFT80/172/WDR35 TPR" evidence="11">
    <location>
        <begin position="699"/>
        <end position="824"/>
    </location>
</feature>
<keyword evidence="2" id="KW-0963">Cytoplasm</keyword>
<dbReference type="SMART" id="SM00320">
    <property type="entry name" value="WD40"/>
    <property type="match status" value="4"/>
</dbReference>
<feature type="domain" description="IFT121 second beta-propeller" evidence="12">
    <location>
        <begin position="335"/>
        <end position="660"/>
    </location>
</feature>
<dbReference type="InterPro" id="IPR039857">
    <property type="entry name" value="Ift122/121"/>
</dbReference>
<dbReference type="Gene3D" id="2.130.10.10">
    <property type="entry name" value="YVTN repeat-like/Quinoprotein amine dehydrogenase"/>
    <property type="match status" value="1"/>
</dbReference>
<dbReference type="InterPro" id="IPR015943">
    <property type="entry name" value="WD40/YVTN_repeat-like_dom_sf"/>
</dbReference>
<dbReference type="FunFam" id="1.25.40.470:FF:000004">
    <property type="entry name" value="WD repeat-containing protein 35"/>
    <property type="match status" value="1"/>
</dbReference>
<evidence type="ECO:0000256" key="2">
    <source>
        <dbReference type="ARBA" id="ARBA00022490"/>
    </source>
</evidence>
<dbReference type="SUPFAM" id="SSF48452">
    <property type="entry name" value="TPR-like"/>
    <property type="match status" value="1"/>
</dbReference>
<dbReference type="EMBL" id="CVRI01000054">
    <property type="protein sequence ID" value="CRL00247.1"/>
    <property type="molecule type" value="Genomic_DNA"/>
</dbReference>